<proteinExistence type="predicted"/>
<gene>
    <name evidence="1" type="ORF">METZ01_LOCUS459279</name>
</gene>
<feature type="non-terminal residue" evidence="1">
    <location>
        <position position="171"/>
    </location>
</feature>
<sequence length="171" mass="19626">MGIDRHGLIALEYVSKKGANFDTVCAIGRQQIQADKLFYEQVLKKTGNINRLEQLNKINGEIYYEYFENLFKSLFQSTITDSIDVCEYEGASIIHDLNFSLTDSQIKKQKYSLIIDFGCLEHVFNTAVAFDNIINICEKMGTILHILPANQMVGHGFYQFSPEFFFSMYTS</sequence>
<accession>A0A383AGX4</accession>
<dbReference type="AlphaFoldDB" id="A0A383AGX4"/>
<evidence type="ECO:0000313" key="1">
    <source>
        <dbReference type="EMBL" id="SVE06425.1"/>
    </source>
</evidence>
<reference evidence="1" key="1">
    <citation type="submission" date="2018-05" db="EMBL/GenBank/DDBJ databases">
        <authorList>
            <person name="Lanie J.A."/>
            <person name="Ng W.-L."/>
            <person name="Kazmierczak K.M."/>
            <person name="Andrzejewski T.M."/>
            <person name="Davidsen T.M."/>
            <person name="Wayne K.J."/>
            <person name="Tettelin H."/>
            <person name="Glass J.I."/>
            <person name="Rusch D."/>
            <person name="Podicherti R."/>
            <person name="Tsui H.-C.T."/>
            <person name="Winkler M.E."/>
        </authorList>
    </citation>
    <scope>NUCLEOTIDE SEQUENCE</scope>
</reference>
<name>A0A383AGX4_9ZZZZ</name>
<protein>
    <submittedName>
        <fullName evidence="1">Uncharacterized protein</fullName>
    </submittedName>
</protein>
<dbReference type="EMBL" id="UINC01191672">
    <property type="protein sequence ID" value="SVE06425.1"/>
    <property type="molecule type" value="Genomic_DNA"/>
</dbReference>
<organism evidence="1">
    <name type="scientific">marine metagenome</name>
    <dbReference type="NCBI Taxonomy" id="408172"/>
    <lineage>
        <taxon>unclassified sequences</taxon>
        <taxon>metagenomes</taxon>
        <taxon>ecological metagenomes</taxon>
    </lineage>
</organism>